<comment type="similarity">
    <text evidence="1">Belongs to the peptidase C14B family.</text>
</comment>
<evidence type="ECO:0000256" key="3">
    <source>
        <dbReference type="ARBA" id="ARBA00022807"/>
    </source>
</evidence>
<dbReference type="GO" id="GO:0006508">
    <property type="term" value="P:proteolysis"/>
    <property type="evidence" value="ECO:0007669"/>
    <property type="project" value="InterPro"/>
</dbReference>
<dbReference type="InterPro" id="IPR011600">
    <property type="entry name" value="Pept_C14_caspase"/>
</dbReference>
<dbReference type="InterPro" id="IPR029030">
    <property type="entry name" value="Caspase-like_dom_sf"/>
</dbReference>
<evidence type="ECO:0000256" key="1">
    <source>
        <dbReference type="ARBA" id="ARBA00009005"/>
    </source>
</evidence>
<evidence type="ECO:0000313" key="7">
    <source>
        <dbReference type="Proteomes" id="UP000724874"/>
    </source>
</evidence>
<dbReference type="InterPro" id="IPR050452">
    <property type="entry name" value="Metacaspase"/>
</dbReference>
<dbReference type="SUPFAM" id="SSF52129">
    <property type="entry name" value="Caspase-like"/>
    <property type="match status" value="1"/>
</dbReference>
<keyword evidence="3" id="KW-0378">Hydrolase</keyword>
<accession>A0A9P5NBU4</accession>
<keyword evidence="3" id="KW-0645">Protease</keyword>
<reference evidence="6" key="1">
    <citation type="submission" date="2020-11" db="EMBL/GenBank/DDBJ databases">
        <authorList>
            <consortium name="DOE Joint Genome Institute"/>
            <person name="Ahrendt S."/>
            <person name="Riley R."/>
            <person name="Andreopoulos W."/>
            <person name="LaButti K."/>
            <person name="Pangilinan J."/>
            <person name="Ruiz-duenas F.J."/>
            <person name="Barrasa J.M."/>
            <person name="Sanchez-Garcia M."/>
            <person name="Camarero S."/>
            <person name="Miyauchi S."/>
            <person name="Serrano A."/>
            <person name="Linde D."/>
            <person name="Babiker R."/>
            <person name="Drula E."/>
            <person name="Ayuso-Fernandez I."/>
            <person name="Pacheco R."/>
            <person name="Padilla G."/>
            <person name="Ferreira P."/>
            <person name="Barriuso J."/>
            <person name="Kellner H."/>
            <person name="Castanera R."/>
            <person name="Alfaro M."/>
            <person name="Ramirez L."/>
            <person name="Pisabarro A.G."/>
            <person name="Kuo A."/>
            <person name="Tritt A."/>
            <person name="Lipzen A."/>
            <person name="He G."/>
            <person name="Yan M."/>
            <person name="Ng V."/>
            <person name="Cullen D."/>
            <person name="Martin F."/>
            <person name="Rosso M.-N."/>
            <person name="Henrissat B."/>
            <person name="Hibbett D."/>
            <person name="Martinez A.T."/>
            <person name="Grigoriev I.V."/>
        </authorList>
    </citation>
    <scope>NUCLEOTIDE SEQUENCE</scope>
    <source>
        <strain evidence="6">AH 44721</strain>
    </source>
</reference>
<dbReference type="EMBL" id="JADNYJ010000160">
    <property type="protein sequence ID" value="KAF8878260.1"/>
    <property type="molecule type" value="Genomic_DNA"/>
</dbReference>
<keyword evidence="7" id="KW-1185">Reference proteome</keyword>
<dbReference type="GO" id="GO:0004197">
    <property type="term" value="F:cysteine-type endopeptidase activity"/>
    <property type="evidence" value="ECO:0007669"/>
    <property type="project" value="InterPro"/>
</dbReference>
<dbReference type="Gene3D" id="3.40.50.1460">
    <property type="match status" value="1"/>
</dbReference>
<proteinExistence type="inferred from homology"/>
<dbReference type="PANTHER" id="PTHR48104:SF30">
    <property type="entry name" value="METACASPASE-1"/>
    <property type="match status" value="1"/>
</dbReference>
<keyword evidence="4" id="KW-0732">Signal</keyword>
<dbReference type="OrthoDB" id="3223806at2759"/>
<evidence type="ECO:0000259" key="5">
    <source>
        <dbReference type="Pfam" id="PF00656"/>
    </source>
</evidence>
<keyword evidence="3" id="KW-0788">Thiol protease</keyword>
<dbReference type="PANTHER" id="PTHR48104">
    <property type="entry name" value="METACASPASE-4"/>
    <property type="match status" value="1"/>
</dbReference>
<evidence type="ECO:0000256" key="4">
    <source>
        <dbReference type="SAM" id="SignalP"/>
    </source>
</evidence>
<dbReference type="Proteomes" id="UP000724874">
    <property type="component" value="Unassembled WGS sequence"/>
</dbReference>
<organism evidence="6 7">
    <name type="scientific">Gymnopilus junonius</name>
    <name type="common">Spectacular rustgill mushroom</name>
    <name type="synonym">Gymnopilus spectabilis subsp. junonius</name>
    <dbReference type="NCBI Taxonomy" id="109634"/>
    <lineage>
        <taxon>Eukaryota</taxon>
        <taxon>Fungi</taxon>
        <taxon>Dikarya</taxon>
        <taxon>Basidiomycota</taxon>
        <taxon>Agaricomycotina</taxon>
        <taxon>Agaricomycetes</taxon>
        <taxon>Agaricomycetidae</taxon>
        <taxon>Agaricales</taxon>
        <taxon>Agaricineae</taxon>
        <taxon>Hymenogastraceae</taxon>
        <taxon>Gymnopilus</taxon>
    </lineage>
</organism>
<feature type="chain" id="PRO_5040212248" evidence="4">
    <location>
        <begin position="21"/>
        <end position="616"/>
    </location>
</feature>
<dbReference type="GO" id="GO:0006915">
    <property type="term" value="P:apoptotic process"/>
    <property type="evidence" value="ECO:0007669"/>
    <property type="project" value="UniProtKB-KW"/>
</dbReference>
<feature type="domain" description="Peptidase C14 caspase" evidence="5">
    <location>
        <begin position="33"/>
        <end position="303"/>
    </location>
</feature>
<dbReference type="AlphaFoldDB" id="A0A9P5NBU4"/>
<sequence length="616" mass="68528">MLKSVIFIFCPVLTFWPVRINMESSSAPFVRLFALLIGINNYQAEEIDNLYGAAGDAFAWRDLLTDYHVPEEQIRMLVNRKAHRSAILEALKEFKDDPRICVGDPIFIFFAGHGSELTAPPHWESGGCDSPIQMILPQDYCESLGKLNIPGIPDRTIGAILEDVAEKKGNNITVVLDCCHATSGTRGSNRRSGGRACSVRVKPSIHTQGLDYELLERMLKDRRPPSRLRFNGFGSHVLIAACRSWETARETAKGPAVGGRFSKALLKLLRKIPPNQLCYSELLNRMERIPNQHPQIEGANLDRYLFDAKVLPASPHHFLCRDVVSKSWVINAGAAHGITQGSEFVISSTGAVDVRPRPKIVVTHDIRAFSAAVQMVGHCPIHIAGPCPESCFSSEISYSLVQTRSGGEASLSIHIPPGPNHQIFSKRLTALLQGPMPKHSIHNIAFVEDPSLAHLELVHLDDSVITFCILWSKLTQYGPDLRKTSLDIKEPSSVDSFLGTLSQYFLELDRPNGDSAFMKDIRLAFYELEESKSLFEDVKRSEMRPKGANLFNDGEVNITVAEESYFGIKLENEGSFDIYPTLLYFDNVDFTTIVACYRSPCSGLYLTEPPLKKEGP</sequence>
<feature type="signal peptide" evidence="4">
    <location>
        <begin position="1"/>
        <end position="20"/>
    </location>
</feature>
<comment type="caution">
    <text evidence="6">The sequence shown here is derived from an EMBL/GenBank/DDBJ whole genome shotgun (WGS) entry which is preliminary data.</text>
</comment>
<protein>
    <submittedName>
        <fullName evidence="6">Caspase domain-containing protein</fullName>
    </submittedName>
</protein>
<keyword evidence="2" id="KW-0053">Apoptosis</keyword>
<dbReference type="GO" id="GO:0005737">
    <property type="term" value="C:cytoplasm"/>
    <property type="evidence" value="ECO:0007669"/>
    <property type="project" value="TreeGrafter"/>
</dbReference>
<name>A0A9P5NBU4_GYMJU</name>
<evidence type="ECO:0000313" key="6">
    <source>
        <dbReference type="EMBL" id="KAF8878260.1"/>
    </source>
</evidence>
<dbReference type="Pfam" id="PF00656">
    <property type="entry name" value="Peptidase_C14"/>
    <property type="match status" value="1"/>
</dbReference>
<gene>
    <name evidence="6" type="ORF">CPB84DRAFT_348222</name>
</gene>
<evidence type="ECO:0000256" key="2">
    <source>
        <dbReference type="ARBA" id="ARBA00022703"/>
    </source>
</evidence>